<name>A0A4C1VYA7_EUMVA</name>
<organism evidence="1 2">
    <name type="scientific">Eumeta variegata</name>
    <name type="common">Bagworm moth</name>
    <name type="synonym">Eumeta japonica</name>
    <dbReference type="NCBI Taxonomy" id="151549"/>
    <lineage>
        <taxon>Eukaryota</taxon>
        <taxon>Metazoa</taxon>
        <taxon>Ecdysozoa</taxon>
        <taxon>Arthropoda</taxon>
        <taxon>Hexapoda</taxon>
        <taxon>Insecta</taxon>
        <taxon>Pterygota</taxon>
        <taxon>Neoptera</taxon>
        <taxon>Endopterygota</taxon>
        <taxon>Lepidoptera</taxon>
        <taxon>Glossata</taxon>
        <taxon>Ditrysia</taxon>
        <taxon>Tineoidea</taxon>
        <taxon>Psychidae</taxon>
        <taxon>Oiketicinae</taxon>
        <taxon>Eumeta</taxon>
    </lineage>
</organism>
<gene>
    <name evidence="1" type="ORF">EVAR_83336_1</name>
</gene>
<comment type="caution">
    <text evidence="1">The sequence shown here is derived from an EMBL/GenBank/DDBJ whole genome shotgun (WGS) entry which is preliminary data.</text>
</comment>
<dbReference type="AlphaFoldDB" id="A0A4C1VYA7"/>
<reference evidence="1 2" key="1">
    <citation type="journal article" date="2019" name="Commun. Biol.">
        <title>The bagworm genome reveals a unique fibroin gene that provides high tensile strength.</title>
        <authorList>
            <person name="Kono N."/>
            <person name="Nakamura H."/>
            <person name="Ohtoshi R."/>
            <person name="Tomita M."/>
            <person name="Numata K."/>
            <person name="Arakawa K."/>
        </authorList>
    </citation>
    <scope>NUCLEOTIDE SEQUENCE [LARGE SCALE GENOMIC DNA]</scope>
</reference>
<dbReference type="Proteomes" id="UP000299102">
    <property type="component" value="Unassembled WGS sequence"/>
</dbReference>
<accession>A0A4C1VYA7</accession>
<proteinExistence type="predicted"/>
<evidence type="ECO:0000313" key="1">
    <source>
        <dbReference type="EMBL" id="GBP42817.1"/>
    </source>
</evidence>
<sequence length="196" mass="21590">MTLPARGCNYLHPRAECIKGIARGVDRAWPMTSPRSRPAARRKYHLRLQRKRPLCASTDDSAFDARTEKLGDDRQFDRFEGTWMVNKPSSGCVDVGLRAAAEAREKARARKNQMCPIFISPIGGLHTVTTANLPFTARHAGKRFGADTHSTPGLAIAARTHPLPESGCANSIIDKAVVRYRSDYKAPDGCNSATRE</sequence>
<keyword evidence="2" id="KW-1185">Reference proteome</keyword>
<evidence type="ECO:0000313" key="2">
    <source>
        <dbReference type="Proteomes" id="UP000299102"/>
    </source>
</evidence>
<dbReference type="EMBL" id="BGZK01000424">
    <property type="protein sequence ID" value="GBP42817.1"/>
    <property type="molecule type" value="Genomic_DNA"/>
</dbReference>
<protein>
    <submittedName>
        <fullName evidence="1">Uncharacterized protein</fullName>
    </submittedName>
</protein>